<feature type="non-terminal residue" evidence="3">
    <location>
        <position position="82"/>
    </location>
</feature>
<feature type="domain" description="Sulfatase N-terminal" evidence="2">
    <location>
        <begin position="23"/>
        <end position="82"/>
    </location>
</feature>
<dbReference type="Pfam" id="PF00884">
    <property type="entry name" value="Sulfatase"/>
    <property type="match status" value="1"/>
</dbReference>
<dbReference type="EMBL" id="UINC01159458">
    <property type="protein sequence ID" value="SVD57548.1"/>
    <property type="molecule type" value="Genomic_DNA"/>
</dbReference>
<proteinExistence type="inferred from homology"/>
<reference evidence="3" key="1">
    <citation type="submission" date="2018-05" db="EMBL/GenBank/DDBJ databases">
        <authorList>
            <person name="Lanie J.A."/>
            <person name="Ng W.-L."/>
            <person name="Kazmierczak K.M."/>
            <person name="Andrzejewski T.M."/>
            <person name="Davidsen T.M."/>
            <person name="Wayne K.J."/>
            <person name="Tettelin H."/>
            <person name="Glass J.I."/>
            <person name="Rusch D."/>
            <person name="Podicherti R."/>
            <person name="Tsui H.-C.T."/>
            <person name="Winkler M.E."/>
        </authorList>
    </citation>
    <scope>NUCLEOTIDE SEQUENCE</scope>
</reference>
<dbReference type="InterPro" id="IPR050738">
    <property type="entry name" value="Sulfatase"/>
</dbReference>
<name>A0A382WHF7_9ZZZZ</name>
<organism evidence="3">
    <name type="scientific">marine metagenome</name>
    <dbReference type="NCBI Taxonomy" id="408172"/>
    <lineage>
        <taxon>unclassified sequences</taxon>
        <taxon>metagenomes</taxon>
        <taxon>ecological metagenomes</taxon>
    </lineage>
</organism>
<dbReference type="AlphaFoldDB" id="A0A382WHF7"/>
<sequence length="82" mass="9137">MKLHRNIFLLFLLVTLPCLGSKPNIILVFIDDMGWGDFSCFGNEAAKTPNIDNLAKEGIRFEQFYVNSPICSPSRTAISTGQ</sequence>
<protein>
    <recommendedName>
        <fullName evidence="2">Sulfatase N-terminal domain-containing protein</fullName>
    </recommendedName>
</protein>
<evidence type="ECO:0000313" key="3">
    <source>
        <dbReference type="EMBL" id="SVD57548.1"/>
    </source>
</evidence>
<comment type="similarity">
    <text evidence="1">Belongs to the sulfatase family.</text>
</comment>
<dbReference type="SUPFAM" id="SSF53649">
    <property type="entry name" value="Alkaline phosphatase-like"/>
    <property type="match status" value="1"/>
</dbReference>
<evidence type="ECO:0000256" key="1">
    <source>
        <dbReference type="ARBA" id="ARBA00008779"/>
    </source>
</evidence>
<dbReference type="Gene3D" id="3.40.720.10">
    <property type="entry name" value="Alkaline Phosphatase, subunit A"/>
    <property type="match status" value="1"/>
</dbReference>
<gene>
    <name evidence="3" type="ORF">METZ01_LOCUS410402</name>
</gene>
<accession>A0A382WHF7</accession>
<dbReference type="InterPro" id="IPR000917">
    <property type="entry name" value="Sulfatase_N"/>
</dbReference>
<dbReference type="InterPro" id="IPR017850">
    <property type="entry name" value="Alkaline_phosphatase_core_sf"/>
</dbReference>
<dbReference type="PANTHER" id="PTHR42693:SF33">
    <property type="entry name" value="ARYLSULFATASE"/>
    <property type="match status" value="1"/>
</dbReference>
<evidence type="ECO:0000259" key="2">
    <source>
        <dbReference type="Pfam" id="PF00884"/>
    </source>
</evidence>
<dbReference type="GO" id="GO:0004065">
    <property type="term" value="F:arylsulfatase activity"/>
    <property type="evidence" value="ECO:0007669"/>
    <property type="project" value="TreeGrafter"/>
</dbReference>
<dbReference type="PANTHER" id="PTHR42693">
    <property type="entry name" value="ARYLSULFATASE FAMILY MEMBER"/>
    <property type="match status" value="1"/>
</dbReference>